<dbReference type="Gene3D" id="3.50.50.60">
    <property type="entry name" value="FAD/NAD(P)-binding domain"/>
    <property type="match status" value="2"/>
</dbReference>
<keyword evidence="3" id="KW-0053">Apoptosis</keyword>
<feature type="domain" description="Mitochondrial apoptosis-inducing factor C-terminal" evidence="10">
    <location>
        <begin position="303"/>
        <end position="348"/>
    </location>
</feature>
<keyword evidence="6" id="KW-0560">Oxidoreductase</keyword>
<dbReference type="GO" id="GO:0012501">
    <property type="term" value="P:programmed cell death"/>
    <property type="evidence" value="ECO:0007669"/>
    <property type="project" value="TreeGrafter"/>
</dbReference>
<dbReference type="PRINTS" id="PR00368">
    <property type="entry name" value="FADPNR"/>
</dbReference>
<keyword evidence="5" id="KW-0809">Transit peptide</keyword>
<dbReference type="Proteomes" id="UP000319771">
    <property type="component" value="Unassembled WGS sequence"/>
</dbReference>
<dbReference type="SMART" id="SM01353">
    <property type="entry name" value="AIF_C"/>
    <property type="match status" value="1"/>
</dbReference>
<dbReference type="EMBL" id="VBPB01000067">
    <property type="protein sequence ID" value="TMQ73502.1"/>
    <property type="molecule type" value="Genomic_DNA"/>
</dbReference>
<comment type="caution">
    <text evidence="11">The sequence shown here is derived from an EMBL/GenBank/DDBJ whole genome shotgun (WGS) entry which is preliminary data.</text>
</comment>
<dbReference type="InterPro" id="IPR036188">
    <property type="entry name" value="FAD/NAD-bd_sf"/>
</dbReference>
<dbReference type="Pfam" id="PF14721">
    <property type="entry name" value="AIF_C"/>
    <property type="match status" value="1"/>
</dbReference>
<dbReference type="InterPro" id="IPR050446">
    <property type="entry name" value="FAD-oxidoreductase/Apoptosis"/>
</dbReference>
<feature type="domain" description="FAD/NAD(P)-binding" evidence="9">
    <location>
        <begin position="5"/>
        <end position="300"/>
    </location>
</feature>
<comment type="cofactor">
    <cofactor evidence="1">
        <name>FAD</name>
        <dbReference type="ChEBI" id="CHEBI:57692"/>
    </cofactor>
</comment>
<dbReference type="GO" id="GO:0046983">
    <property type="term" value="F:protein dimerization activity"/>
    <property type="evidence" value="ECO:0007669"/>
    <property type="project" value="InterPro"/>
</dbReference>
<dbReference type="SUPFAM" id="SSF51905">
    <property type="entry name" value="FAD/NAD(P)-binding domain"/>
    <property type="match status" value="2"/>
</dbReference>
<evidence type="ECO:0000256" key="7">
    <source>
        <dbReference type="ARBA" id="ARBA00023027"/>
    </source>
</evidence>
<dbReference type="AlphaFoldDB" id="A0A538UC75"/>
<evidence type="ECO:0000256" key="1">
    <source>
        <dbReference type="ARBA" id="ARBA00001974"/>
    </source>
</evidence>
<evidence type="ECO:0000256" key="6">
    <source>
        <dbReference type="ARBA" id="ARBA00023002"/>
    </source>
</evidence>
<dbReference type="InterPro" id="IPR023753">
    <property type="entry name" value="FAD/NAD-binding_dom"/>
</dbReference>
<evidence type="ECO:0000313" key="12">
    <source>
        <dbReference type="Proteomes" id="UP000319771"/>
    </source>
</evidence>
<keyword evidence="2" id="KW-0285">Flavoprotein</keyword>
<dbReference type="Pfam" id="PF07992">
    <property type="entry name" value="Pyr_redox_2"/>
    <property type="match status" value="1"/>
</dbReference>
<dbReference type="InterPro" id="IPR016156">
    <property type="entry name" value="FAD/NAD-linked_Rdtase_dimer_sf"/>
</dbReference>
<proteinExistence type="predicted"/>
<sequence>MDCEYLIVGGGHTGAAAIEGIRAHDPTGRILLMSRENHPPYRRPPLSKALWFGKSTKDELPIHPEAFYRDQRVDLVLRREAVEIDPGERRLWDDRGVAYQYGSLLLATGARPRRLAVPGAESEGVHNYRSLEDYLYVESYLPRFQHALVLGAGFIGMEMAAALRHVGKEVTLLYPDEYPLRRVLPRELGLFVADYYRERGVETVSGEGVARIEERGEMVAHTSAGNEVTTQFLLAGIGVEPSTELAEAAGLDVGNGIEVDEYARTSDPKIYAAGDVAEFPYLALDKRMRIEHEDHAIQHGRAAGANMAGANRPYTTMPFFYSDLFDLGWEAVGEVDSSLDTHAVWKQEHREGVVLYLKEDVVRGALLWNVWDHVDWARGLIRTAKAMTAVERERVVMDSIGG</sequence>
<evidence type="ECO:0000256" key="5">
    <source>
        <dbReference type="ARBA" id="ARBA00022946"/>
    </source>
</evidence>
<reference evidence="11 12" key="1">
    <citation type="journal article" date="2019" name="Nat. Microbiol.">
        <title>Mediterranean grassland soil C-N compound turnover is dependent on rainfall and depth, and is mediated by genomically divergent microorganisms.</title>
        <authorList>
            <person name="Diamond S."/>
            <person name="Andeer P.F."/>
            <person name="Li Z."/>
            <person name="Crits-Christoph A."/>
            <person name="Burstein D."/>
            <person name="Anantharaman K."/>
            <person name="Lane K.R."/>
            <person name="Thomas B.C."/>
            <person name="Pan C."/>
            <person name="Northen T.R."/>
            <person name="Banfield J.F."/>
        </authorList>
    </citation>
    <scope>NUCLEOTIDE SEQUENCE [LARGE SCALE GENOMIC DNA]</scope>
    <source>
        <strain evidence="11">WS_11</strain>
    </source>
</reference>
<dbReference type="PRINTS" id="PR00411">
    <property type="entry name" value="PNDRDTASEI"/>
</dbReference>
<evidence type="ECO:0000259" key="9">
    <source>
        <dbReference type="Pfam" id="PF07992"/>
    </source>
</evidence>
<dbReference type="GO" id="GO:0005737">
    <property type="term" value="C:cytoplasm"/>
    <property type="evidence" value="ECO:0007669"/>
    <property type="project" value="TreeGrafter"/>
</dbReference>
<dbReference type="GO" id="GO:0071949">
    <property type="term" value="F:FAD binding"/>
    <property type="evidence" value="ECO:0007669"/>
    <property type="project" value="TreeGrafter"/>
</dbReference>
<evidence type="ECO:0000259" key="10">
    <source>
        <dbReference type="Pfam" id="PF14721"/>
    </source>
</evidence>
<dbReference type="PANTHER" id="PTHR43557:SF4">
    <property type="entry name" value="APOPTOSIS-INDUCING FACTOR 1, MITOCHONDRIAL"/>
    <property type="match status" value="1"/>
</dbReference>
<evidence type="ECO:0000256" key="2">
    <source>
        <dbReference type="ARBA" id="ARBA00022630"/>
    </source>
</evidence>
<dbReference type="PANTHER" id="PTHR43557">
    <property type="entry name" value="APOPTOSIS-INDUCING FACTOR 1"/>
    <property type="match status" value="1"/>
</dbReference>
<dbReference type="InterPro" id="IPR029324">
    <property type="entry name" value="AIF_C"/>
</dbReference>
<protein>
    <submittedName>
        <fullName evidence="11">NAD(P)/FAD-dependent oxidoreductase</fullName>
    </submittedName>
</protein>
<accession>A0A538UC75</accession>
<dbReference type="Gene3D" id="3.30.390.30">
    <property type="match status" value="1"/>
</dbReference>
<evidence type="ECO:0000256" key="3">
    <source>
        <dbReference type="ARBA" id="ARBA00022703"/>
    </source>
</evidence>
<keyword evidence="4" id="KW-0274">FAD</keyword>
<gene>
    <name evidence="11" type="ORF">E6K81_04510</name>
</gene>
<name>A0A538UC75_UNCEI</name>
<dbReference type="GO" id="GO:0016174">
    <property type="term" value="F:NAD(P)H oxidase H2O2-forming activity"/>
    <property type="evidence" value="ECO:0007669"/>
    <property type="project" value="TreeGrafter"/>
</dbReference>
<comment type="catalytic activity">
    <reaction evidence="8">
        <text>A + NADH + H(+) = AH2 + NAD(+)</text>
        <dbReference type="Rhea" id="RHEA:11356"/>
        <dbReference type="ChEBI" id="CHEBI:13193"/>
        <dbReference type="ChEBI" id="CHEBI:15378"/>
        <dbReference type="ChEBI" id="CHEBI:17499"/>
        <dbReference type="ChEBI" id="CHEBI:57540"/>
        <dbReference type="ChEBI" id="CHEBI:57945"/>
    </reaction>
</comment>
<evidence type="ECO:0000313" key="11">
    <source>
        <dbReference type="EMBL" id="TMQ73502.1"/>
    </source>
</evidence>
<dbReference type="SUPFAM" id="SSF55424">
    <property type="entry name" value="FAD/NAD-linked reductases, dimerisation (C-terminal) domain"/>
    <property type="match status" value="1"/>
</dbReference>
<evidence type="ECO:0000256" key="4">
    <source>
        <dbReference type="ARBA" id="ARBA00022827"/>
    </source>
</evidence>
<keyword evidence="7" id="KW-0520">NAD</keyword>
<evidence type="ECO:0000256" key="8">
    <source>
        <dbReference type="ARBA" id="ARBA00047786"/>
    </source>
</evidence>
<organism evidence="11 12">
    <name type="scientific">Eiseniibacteriota bacterium</name>
    <dbReference type="NCBI Taxonomy" id="2212470"/>
    <lineage>
        <taxon>Bacteria</taxon>
        <taxon>Candidatus Eiseniibacteriota</taxon>
    </lineage>
</organism>
<dbReference type="GO" id="GO:0033108">
    <property type="term" value="P:mitochondrial respiratory chain complex assembly"/>
    <property type="evidence" value="ECO:0007669"/>
    <property type="project" value="TreeGrafter"/>
</dbReference>